<name>A0A3B0VS10_9ZZZZ</name>
<keyword evidence="3 5" id="KW-1133">Transmembrane helix</keyword>
<dbReference type="EMBL" id="UOEU01000858">
    <property type="protein sequence ID" value="VAW41792.1"/>
    <property type="molecule type" value="Genomic_DNA"/>
</dbReference>
<feature type="transmembrane region" description="Helical" evidence="5">
    <location>
        <begin position="201"/>
        <end position="220"/>
    </location>
</feature>
<reference evidence="7" key="1">
    <citation type="submission" date="2018-06" db="EMBL/GenBank/DDBJ databases">
        <authorList>
            <person name="Zhirakovskaya E."/>
        </authorList>
    </citation>
    <scope>NUCLEOTIDE SEQUENCE</scope>
</reference>
<dbReference type="InterPro" id="IPR000620">
    <property type="entry name" value="EamA_dom"/>
</dbReference>
<evidence type="ECO:0000256" key="3">
    <source>
        <dbReference type="ARBA" id="ARBA00022989"/>
    </source>
</evidence>
<evidence type="ECO:0000256" key="5">
    <source>
        <dbReference type="SAM" id="Phobius"/>
    </source>
</evidence>
<evidence type="ECO:0000256" key="2">
    <source>
        <dbReference type="ARBA" id="ARBA00022692"/>
    </source>
</evidence>
<keyword evidence="2 5" id="KW-0812">Transmembrane</keyword>
<feature type="domain" description="EamA" evidence="6">
    <location>
        <begin position="29"/>
        <end position="157"/>
    </location>
</feature>
<dbReference type="PANTHER" id="PTHR32322">
    <property type="entry name" value="INNER MEMBRANE TRANSPORTER"/>
    <property type="match status" value="1"/>
</dbReference>
<evidence type="ECO:0000256" key="1">
    <source>
        <dbReference type="ARBA" id="ARBA00004141"/>
    </source>
</evidence>
<feature type="transmembrane region" description="Helical" evidence="5">
    <location>
        <begin position="146"/>
        <end position="165"/>
    </location>
</feature>
<dbReference type="GO" id="GO:0016020">
    <property type="term" value="C:membrane"/>
    <property type="evidence" value="ECO:0007669"/>
    <property type="project" value="UniProtKB-SubCell"/>
</dbReference>
<keyword evidence="4 5" id="KW-0472">Membrane</keyword>
<accession>A0A3B0VS10</accession>
<evidence type="ECO:0000259" key="6">
    <source>
        <dbReference type="Pfam" id="PF00892"/>
    </source>
</evidence>
<feature type="transmembrane region" description="Helical" evidence="5">
    <location>
        <begin position="86"/>
        <end position="107"/>
    </location>
</feature>
<dbReference type="InterPro" id="IPR037185">
    <property type="entry name" value="EmrE-like"/>
</dbReference>
<dbReference type="SUPFAM" id="SSF103481">
    <property type="entry name" value="Multidrug resistance efflux transporter EmrE"/>
    <property type="match status" value="2"/>
</dbReference>
<gene>
    <name evidence="7" type="ORF">MNBD_CHLOROFLEXI01-2825</name>
</gene>
<comment type="subcellular location">
    <subcellularLocation>
        <location evidence="1">Membrane</location>
        <topology evidence="1">Multi-pass membrane protein</topology>
    </subcellularLocation>
</comment>
<feature type="transmembrane region" description="Helical" evidence="5">
    <location>
        <begin position="56"/>
        <end position="74"/>
    </location>
</feature>
<feature type="transmembrane region" description="Helical" evidence="5">
    <location>
        <begin position="113"/>
        <end position="134"/>
    </location>
</feature>
<feature type="transmembrane region" description="Helical" evidence="5">
    <location>
        <begin position="226"/>
        <end position="251"/>
    </location>
</feature>
<feature type="transmembrane region" description="Helical" evidence="5">
    <location>
        <begin position="263"/>
        <end position="282"/>
    </location>
</feature>
<dbReference type="InterPro" id="IPR050638">
    <property type="entry name" value="AA-Vitamin_Transporters"/>
</dbReference>
<feature type="domain" description="EamA" evidence="6">
    <location>
        <begin position="170"/>
        <end position="305"/>
    </location>
</feature>
<feature type="transmembrane region" description="Helical" evidence="5">
    <location>
        <begin position="171"/>
        <end position="189"/>
    </location>
</feature>
<sequence>MQNTRAPKPFPQLVVQGQPKSNVKDIAHLALVMFLWALCFPLIVVGLALAPPLTFAALRAFVAGVGLLLPAILLRRAWPRGWRVWLGLLGVGLTTTSMGFGGMFLAGGLVSPGLATVLANVQPLIATVLGFFLLGEWLGPRRRVGLSLGFAGILLVALPGVGVNANSSPMGISYILLGAVGVAVGNVLLKRLAGQVDILMAIGWQFVLGGLPLFRLAWLLETPEQVVWNGTFVAVLLALGLLGTAVAFALWFSLLHRTELNRLNTATFLTPAFALIIGALFFGESFGWVEVGGITLILAGVLWVSRQGNPTFRTRLQKFWKLL</sequence>
<feature type="transmembrane region" description="Helical" evidence="5">
    <location>
        <begin position="288"/>
        <end position="305"/>
    </location>
</feature>
<evidence type="ECO:0000313" key="7">
    <source>
        <dbReference type="EMBL" id="VAW41792.1"/>
    </source>
</evidence>
<proteinExistence type="predicted"/>
<dbReference type="Pfam" id="PF00892">
    <property type="entry name" value="EamA"/>
    <property type="match status" value="2"/>
</dbReference>
<dbReference type="PANTHER" id="PTHR32322:SF2">
    <property type="entry name" value="EAMA DOMAIN-CONTAINING PROTEIN"/>
    <property type="match status" value="1"/>
</dbReference>
<dbReference type="Gene3D" id="1.10.3730.20">
    <property type="match status" value="1"/>
</dbReference>
<organism evidence="7">
    <name type="scientific">hydrothermal vent metagenome</name>
    <dbReference type="NCBI Taxonomy" id="652676"/>
    <lineage>
        <taxon>unclassified sequences</taxon>
        <taxon>metagenomes</taxon>
        <taxon>ecological metagenomes</taxon>
    </lineage>
</organism>
<feature type="transmembrane region" description="Helical" evidence="5">
    <location>
        <begin position="26"/>
        <end position="50"/>
    </location>
</feature>
<dbReference type="AlphaFoldDB" id="A0A3B0VS10"/>
<evidence type="ECO:0000256" key="4">
    <source>
        <dbReference type="ARBA" id="ARBA00023136"/>
    </source>
</evidence>
<protein>
    <submittedName>
        <fullName evidence="7">Permease of the drug/metabolite transporter (DMT) superfamily</fullName>
    </submittedName>
</protein>